<feature type="chain" id="PRO_5046401177" description="High-affinity zinc uptake system protein ZnuA" evidence="7">
    <location>
        <begin position="20"/>
        <end position="329"/>
    </location>
</feature>
<keyword evidence="5" id="KW-0862">Zinc</keyword>
<evidence type="ECO:0000256" key="3">
    <source>
        <dbReference type="ARBA" id="ARBA00022448"/>
    </source>
</evidence>
<keyword evidence="5" id="KW-0406">Ion transport</keyword>
<keyword evidence="3" id="KW-0813">Transport</keyword>
<evidence type="ECO:0000256" key="6">
    <source>
        <dbReference type="SAM" id="MobiDB-lite"/>
    </source>
</evidence>
<evidence type="ECO:0000256" key="1">
    <source>
        <dbReference type="ARBA" id="ARBA00011028"/>
    </source>
</evidence>
<dbReference type="PANTHER" id="PTHR42953">
    <property type="entry name" value="HIGH-AFFINITY ZINC UPTAKE SYSTEM PROTEIN ZNUA-RELATED"/>
    <property type="match status" value="1"/>
</dbReference>
<feature type="region of interest" description="Disordered" evidence="6">
    <location>
        <begin position="133"/>
        <end position="162"/>
    </location>
</feature>
<evidence type="ECO:0000256" key="2">
    <source>
        <dbReference type="ARBA" id="ARBA00015915"/>
    </source>
</evidence>
<protein>
    <recommendedName>
        <fullName evidence="2">High-affinity zinc uptake system protein ZnuA</fullName>
    </recommendedName>
</protein>
<keyword evidence="5" id="KW-0864">Zinc transport</keyword>
<evidence type="ECO:0000256" key="5">
    <source>
        <dbReference type="ARBA" id="ARBA00022906"/>
    </source>
</evidence>
<proteinExistence type="inferred from homology"/>
<dbReference type="Gene3D" id="3.40.50.1980">
    <property type="entry name" value="Nitrogenase molybdenum iron protein domain"/>
    <property type="match status" value="2"/>
</dbReference>
<dbReference type="InterPro" id="IPR050492">
    <property type="entry name" value="Bact_metal-bind_prot9"/>
</dbReference>
<keyword evidence="4 7" id="KW-0732">Signal</keyword>
<reference evidence="9" key="1">
    <citation type="journal article" date="2019" name="Int. J. Syst. Evol. Microbiol.">
        <title>The Global Catalogue of Microorganisms (GCM) 10K type strain sequencing project: providing services to taxonomists for standard genome sequencing and annotation.</title>
        <authorList>
            <consortium name="The Broad Institute Genomics Platform"/>
            <consortium name="The Broad Institute Genome Sequencing Center for Infectious Disease"/>
            <person name="Wu L."/>
            <person name="Ma J."/>
        </authorList>
    </citation>
    <scope>NUCLEOTIDE SEQUENCE [LARGE SCALE GENOMIC DNA]</scope>
    <source>
        <strain evidence="9">CCUG 55131</strain>
    </source>
</reference>
<dbReference type="EMBL" id="JBHUIX010000004">
    <property type="protein sequence ID" value="MFD2173179.1"/>
    <property type="molecule type" value="Genomic_DNA"/>
</dbReference>
<evidence type="ECO:0000313" key="9">
    <source>
        <dbReference type="Proteomes" id="UP001597413"/>
    </source>
</evidence>
<evidence type="ECO:0000313" key="8">
    <source>
        <dbReference type="EMBL" id="MFD2173179.1"/>
    </source>
</evidence>
<dbReference type="RefSeq" id="WP_377387317.1">
    <property type="nucleotide sequence ID" value="NZ_JBHUIX010000004.1"/>
</dbReference>
<comment type="similarity">
    <text evidence="1">Belongs to the bacterial solute-binding protein 9 family.</text>
</comment>
<keyword evidence="9" id="KW-1185">Reference proteome</keyword>
<dbReference type="Proteomes" id="UP001597413">
    <property type="component" value="Unassembled WGS sequence"/>
</dbReference>
<dbReference type="PANTHER" id="PTHR42953:SF3">
    <property type="entry name" value="HIGH-AFFINITY ZINC UPTAKE SYSTEM PROTEIN ZNUA"/>
    <property type="match status" value="1"/>
</dbReference>
<name>A0ABW5A5I4_9RHOB</name>
<feature type="signal peptide" evidence="7">
    <location>
        <begin position="1"/>
        <end position="19"/>
    </location>
</feature>
<evidence type="ECO:0000256" key="7">
    <source>
        <dbReference type="SAM" id="SignalP"/>
    </source>
</evidence>
<accession>A0ABW5A5I4</accession>
<evidence type="ECO:0000256" key="4">
    <source>
        <dbReference type="ARBA" id="ARBA00022729"/>
    </source>
</evidence>
<comment type="caution">
    <text evidence="8">The sequence shown here is derived from an EMBL/GenBank/DDBJ whole genome shotgun (WGS) entry which is preliminary data.</text>
</comment>
<organism evidence="8 9">
    <name type="scientific">Rhodobacter lacus</name>
    <dbReference type="NCBI Taxonomy" id="1641972"/>
    <lineage>
        <taxon>Bacteria</taxon>
        <taxon>Pseudomonadati</taxon>
        <taxon>Pseudomonadota</taxon>
        <taxon>Alphaproteobacteria</taxon>
        <taxon>Rhodobacterales</taxon>
        <taxon>Rhodobacter group</taxon>
        <taxon>Rhodobacter</taxon>
    </lineage>
</organism>
<dbReference type="SUPFAM" id="SSF53807">
    <property type="entry name" value="Helical backbone' metal receptor"/>
    <property type="match status" value="1"/>
</dbReference>
<dbReference type="Pfam" id="PF01297">
    <property type="entry name" value="ZnuA"/>
    <property type="match status" value="1"/>
</dbReference>
<dbReference type="InterPro" id="IPR006127">
    <property type="entry name" value="ZnuA-like"/>
</dbReference>
<gene>
    <name evidence="8" type="ORF">ACFSM0_03640</name>
</gene>
<feature type="compositionally biased region" description="Basic and acidic residues" evidence="6">
    <location>
        <begin position="133"/>
        <end position="159"/>
    </location>
</feature>
<sequence length="329" mass="34473">MRKTPLLALLAALPAPALAEVPQVMTDLPVIQSLTAQVMGDLGTPAVLLEQGGNAHSYQLKPSQAAALQSADLVIWVGPEMTPWLERALDTVAGSGARLALLHTPGTHLQDFGGAPHAEHGDEDHDLAAEAHDHAAHAEGAEDHDHAEEGEEHHDHSGLDPHAWLAPENAEIWLDQIAATLSSADPEHEATYAANAKAAKASVAALDARLQAELSPVAGRPFVVFHAAYGYLSAHYGLDVVGAVNLGDATAPGAAHLAELRADLAQKGVVCAFPEAQHDPKQIEMLLEGTQVKLGDALDPTGSALSYGPDLYAQLLQGLADTLTRCLRP</sequence>